<keyword evidence="2" id="KW-1185">Reference proteome</keyword>
<evidence type="ECO:0000313" key="2">
    <source>
        <dbReference type="Proteomes" id="UP000184330"/>
    </source>
</evidence>
<dbReference type="EMBL" id="FJOG01000023">
    <property type="protein sequence ID" value="CZR63305.1"/>
    <property type="molecule type" value="Genomic_DNA"/>
</dbReference>
<dbReference type="AlphaFoldDB" id="A0A1L7XE46"/>
<accession>A0A1L7XE46</accession>
<organism evidence="1 2">
    <name type="scientific">Phialocephala subalpina</name>
    <dbReference type="NCBI Taxonomy" id="576137"/>
    <lineage>
        <taxon>Eukaryota</taxon>
        <taxon>Fungi</taxon>
        <taxon>Dikarya</taxon>
        <taxon>Ascomycota</taxon>
        <taxon>Pezizomycotina</taxon>
        <taxon>Leotiomycetes</taxon>
        <taxon>Helotiales</taxon>
        <taxon>Mollisiaceae</taxon>
        <taxon>Phialocephala</taxon>
        <taxon>Phialocephala fortinii species complex</taxon>
    </lineage>
</organism>
<gene>
    <name evidence="1" type="ORF">PAC_13202</name>
</gene>
<name>A0A1L7XE46_9HELO</name>
<proteinExistence type="predicted"/>
<dbReference type="Proteomes" id="UP000184330">
    <property type="component" value="Unassembled WGS sequence"/>
</dbReference>
<protein>
    <submittedName>
        <fullName evidence="1">Uncharacterized protein</fullName>
    </submittedName>
</protein>
<sequence length="191" mass="21360">MLDDDQRALYNNYSLSATDRVAIKTRLEATFNLMVTSAKELFVEANECKKCGDPPYGMSTRPTRFNHAMLDDDQRALYNNYSLSATDRVAIKTRLEATFNLMVTSAKELFVEANECKKCGDPVLKIGSRHEHLPATQALWDEYETQVNALVANILIVNQEHLNDLKMLFDAAMKSAKADNISAGCTANRSS</sequence>
<reference evidence="1 2" key="1">
    <citation type="submission" date="2016-03" db="EMBL/GenBank/DDBJ databases">
        <authorList>
            <person name="Ploux O."/>
        </authorList>
    </citation>
    <scope>NUCLEOTIDE SEQUENCE [LARGE SCALE GENOMIC DNA]</scope>
    <source>
        <strain evidence="1 2">UAMH 11012</strain>
    </source>
</reference>
<dbReference type="OrthoDB" id="10394178at2759"/>
<evidence type="ECO:0000313" key="1">
    <source>
        <dbReference type="EMBL" id="CZR63305.1"/>
    </source>
</evidence>